<dbReference type="InterPro" id="IPR036737">
    <property type="entry name" value="OmpA-like_sf"/>
</dbReference>
<reference evidence="2 3" key="1">
    <citation type="submission" date="2019-07" db="EMBL/GenBank/DDBJ databases">
        <title>Complete Genome Sequence of Leptotrichia goodfellowii Strain JCM 16774.</title>
        <authorList>
            <person name="Watanabe S."/>
            <person name="Cui L."/>
        </authorList>
    </citation>
    <scope>NUCLEOTIDE SEQUENCE [LARGE SCALE GENOMIC DNA]</scope>
    <source>
        <strain evidence="2 3">JCM16774</strain>
    </source>
</reference>
<dbReference type="STRING" id="714315.GCA_000516535_00157"/>
<dbReference type="Pfam" id="PF00691">
    <property type="entry name" value="OmpA"/>
    <property type="match status" value="1"/>
</dbReference>
<evidence type="ECO:0000259" key="1">
    <source>
        <dbReference type="Pfam" id="PF00691"/>
    </source>
</evidence>
<accession>A0A510J7P1</accession>
<gene>
    <name evidence="2" type="ORF">JCM16774_0145</name>
</gene>
<evidence type="ECO:0000313" key="3">
    <source>
        <dbReference type="Proteomes" id="UP000321606"/>
    </source>
</evidence>
<name>A0A510J7P1_9FUSO</name>
<sequence>MRNLLLLHNLKDFFKILRLKNIITVEIIGHTDSEEKDKDRLSLKRAENFYKFLRENGLDESIILDKISAKGDKEPADTNKLYRDDITTEEYRLFLKVFFLIINKNCLKLIIFYHFIFKTAFYISHFLFLLNYTIFFCTFI</sequence>
<protein>
    <recommendedName>
        <fullName evidence="1">OmpA-like domain-containing protein</fullName>
    </recommendedName>
</protein>
<dbReference type="KEGG" id="lgo:JCM16774_0145"/>
<feature type="domain" description="OmpA-like" evidence="1">
    <location>
        <begin position="10"/>
        <end position="80"/>
    </location>
</feature>
<dbReference type="EMBL" id="AP019822">
    <property type="protein sequence ID" value="BBM35238.1"/>
    <property type="molecule type" value="Genomic_DNA"/>
</dbReference>
<dbReference type="InterPro" id="IPR006665">
    <property type="entry name" value="OmpA-like"/>
</dbReference>
<organism evidence="2 3">
    <name type="scientific">Pseudoleptotrichia goodfellowii</name>
    <dbReference type="NCBI Taxonomy" id="157692"/>
    <lineage>
        <taxon>Bacteria</taxon>
        <taxon>Fusobacteriati</taxon>
        <taxon>Fusobacteriota</taxon>
        <taxon>Fusobacteriia</taxon>
        <taxon>Fusobacteriales</taxon>
        <taxon>Leptotrichiaceae</taxon>
        <taxon>Pseudoleptotrichia</taxon>
    </lineage>
</organism>
<dbReference type="AlphaFoldDB" id="A0A510J7P1"/>
<dbReference type="RefSeq" id="WP_026736869.1">
    <property type="nucleotide sequence ID" value="NZ_AP019822.1"/>
</dbReference>
<dbReference type="Proteomes" id="UP000321606">
    <property type="component" value="Chromosome"/>
</dbReference>
<dbReference type="SUPFAM" id="SSF103088">
    <property type="entry name" value="OmpA-like"/>
    <property type="match status" value="1"/>
</dbReference>
<dbReference type="Gene3D" id="3.30.1330.60">
    <property type="entry name" value="OmpA-like domain"/>
    <property type="match status" value="1"/>
</dbReference>
<evidence type="ECO:0000313" key="2">
    <source>
        <dbReference type="EMBL" id="BBM35238.1"/>
    </source>
</evidence>
<proteinExistence type="predicted"/>